<reference evidence="9" key="1">
    <citation type="submission" date="2023-07" db="EMBL/GenBank/DDBJ databases">
        <title>Defluviimonas sediminis sp. nov., isolated from mangrove sediment.</title>
        <authorList>
            <person name="Liu L."/>
            <person name="Li J."/>
            <person name="Huang Y."/>
            <person name="Pan J."/>
            <person name="Li M."/>
        </authorList>
    </citation>
    <scope>NUCLEOTIDE SEQUENCE [LARGE SCALE GENOMIC DNA]</scope>
    <source>
        <strain evidence="9">FT324</strain>
    </source>
</reference>
<evidence type="ECO:0000313" key="8">
    <source>
        <dbReference type="EMBL" id="MCT8330912.1"/>
    </source>
</evidence>
<dbReference type="InterPro" id="IPR002104">
    <property type="entry name" value="Integrase_catalytic"/>
</dbReference>
<evidence type="ECO:0000256" key="2">
    <source>
        <dbReference type="ARBA" id="ARBA00022908"/>
    </source>
</evidence>
<dbReference type="Pfam" id="PF13356">
    <property type="entry name" value="Arm-DNA-bind_3"/>
    <property type="match status" value="1"/>
</dbReference>
<proteinExistence type="inferred from homology"/>
<dbReference type="InterPro" id="IPR044068">
    <property type="entry name" value="CB"/>
</dbReference>
<dbReference type="EMBL" id="JAOCQF010000003">
    <property type="protein sequence ID" value="MCT8330912.1"/>
    <property type="molecule type" value="Genomic_DNA"/>
</dbReference>
<dbReference type="Proteomes" id="UP001205601">
    <property type="component" value="Unassembled WGS sequence"/>
</dbReference>
<protein>
    <submittedName>
        <fullName evidence="8">Tyrosine-type recombinase/integrase</fullName>
    </submittedName>
</protein>
<evidence type="ECO:0000259" key="7">
    <source>
        <dbReference type="PROSITE" id="PS51900"/>
    </source>
</evidence>
<evidence type="ECO:0000313" key="9">
    <source>
        <dbReference type="Proteomes" id="UP001205601"/>
    </source>
</evidence>
<keyword evidence="3 5" id="KW-0238">DNA-binding</keyword>
<evidence type="ECO:0000256" key="1">
    <source>
        <dbReference type="ARBA" id="ARBA00008857"/>
    </source>
</evidence>
<dbReference type="PANTHER" id="PTHR30629">
    <property type="entry name" value="PROPHAGE INTEGRASE"/>
    <property type="match status" value="1"/>
</dbReference>
<dbReference type="Pfam" id="PF00589">
    <property type="entry name" value="Phage_integrase"/>
    <property type="match status" value="1"/>
</dbReference>
<evidence type="ECO:0000256" key="3">
    <source>
        <dbReference type="ARBA" id="ARBA00023125"/>
    </source>
</evidence>
<organism evidence="8 9">
    <name type="scientific">Albidovulum sediminis</name>
    <dbReference type="NCBI Taxonomy" id="3066345"/>
    <lineage>
        <taxon>Bacteria</taxon>
        <taxon>Pseudomonadati</taxon>
        <taxon>Pseudomonadota</taxon>
        <taxon>Alphaproteobacteria</taxon>
        <taxon>Rhodobacterales</taxon>
        <taxon>Paracoccaceae</taxon>
        <taxon>Albidovulum</taxon>
    </lineage>
</organism>
<dbReference type="PROSITE" id="PS51898">
    <property type="entry name" value="TYR_RECOMBINASE"/>
    <property type="match status" value="1"/>
</dbReference>
<dbReference type="Gene3D" id="1.10.443.10">
    <property type="entry name" value="Intergrase catalytic core"/>
    <property type="match status" value="1"/>
</dbReference>
<dbReference type="SUPFAM" id="SSF56349">
    <property type="entry name" value="DNA breaking-rejoining enzymes"/>
    <property type="match status" value="1"/>
</dbReference>
<keyword evidence="9" id="KW-1185">Reference proteome</keyword>
<dbReference type="InterPro" id="IPR050808">
    <property type="entry name" value="Phage_Integrase"/>
</dbReference>
<comment type="similarity">
    <text evidence="1">Belongs to the 'phage' integrase family.</text>
</comment>
<accession>A0ABT2NPP6</accession>
<dbReference type="PANTHER" id="PTHR30629:SF2">
    <property type="entry name" value="PROPHAGE INTEGRASE INTS-RELATED"/>
    <property type="match status" value="1"/>
</dbReference>
<sequence>MAGKSKGAHKDKQLSAAFVRSVTEPGTYIDGNGLMLKVDKSGAKRWVQRLMVSGARVDMGLGPVSLVSLADARAKALDNRRVARSGGDPRPEKVAVAPSFTEAMEKVLARKEAEFSNAKHRLQWRSTLETYALPIIGRMKLSDIEPSDILRVLSQEVDGEGGSLWQARTETATRLRRRIEAVLSWATVAGHRSGDNPARWKGNLDHMLPAPSKISETIHHPALKLSDAQRWWRQLTRREGMAALALSFLALTWARSGEVRAMEWDEVDLDKAMWVVPARKMKMGREHRVPLPSQAVDLLKKVPREGDSPLVFPAPRGGLLSDMSLSACMRRMHEFSVENDLGGYFDPRSGRPAVPHGLRSTARDWAAEHGFERDLAEIALAHDVGEVTERAYRRTDMLERRRAMLAEWANFLTAAQIADRVVRIRRAR</sequence>
<gene>
    <name evidence="8" type="ORF">N5I32_15445</name>
</gene>
<keyword evidence="2" id="KW-0229">DNA integration</keyword>
<dbReference type="Gene3D" id="3.30.160.390">
    <property type="entry name" value="Integrase, DNA-binding domain"/>
    <property type="match status" value="1"/>
</dbReference>
<evidence type="ECO:0000256" key="4">
    <source>
        <dbReference type="ARBA" id="ARBA00023172"/>
    </source>
</evidence>
<dbReference type="Gene3D" id="1.10.150.130">
    <property type="match status" value="1"/>
</dbReference>
<evidence type="ECO:0000256" key="5">
    <source>
        <dbReference type="PROSITE-ProRule" id="PRU01248"/>
    </source>
</evidence>
<dbReference type="Pfam" id="PF22022">
    <property type="entry name" value="Phage_int_M"/>
    <property type="match status" value="1"/>
</dbReference>
<dbReference type="InterPro" id="IPR013762">
    <property type="entry name" value="Integrase-like_cat_sf"/>
</dbReference>
<dbReference type="InterPro" id="IPR038488">
    <property type="entry name" value="Integrase_DNA-bd_sf"/>
</dbReference>
<dbReference type="InterPro" id="IPR025166">
    <property type="entry name" value="Integrase_DNA_bind_dom"/>
</dbReference>
<feature type="domain" description="Tyr recombinase" evidence="6">
    <location>
        <begin position="218"/>
        <end position="405"/>
    </location>
</feature>
<dbReference type="CDD" id="cd00801">
    <property type="entry name" value="INT_P4_C"/>
    <property type="match status" value="1"/>
</dbReference>
<feature type="domain" description="Core-binding (CB)" evidence="7">
    <location>
        <begin position="98"/>
        <end position="187"/>
    </location>
</feature>
<dbReference type="InterPro" id="IPR053876">
    <property type="entry name" value="Phage_int_M"/>
</dbReference>
<evidence type="ECO:0000259" key="6">
    <source>
        <dbReference type="PROSITE" id="PS51898"/>
    </source>
</evidence>
<keyword evidence="4" id="KW-0233">DNA recombination</keyword>
<dbReference type="InterPro" id="IPR010998">
    <property type="entry name" value="Integrase_recombinase_N"/>
</dbReference>
<dbReference type="PROSITE" id="PS51900">
    <property type="entry name" value="CB"/>
    <property type="match status" value="1"/>
</dbReference>
<name>A0ABT2NPP6_9RHOB</name>
<dbReference type="RefSeq" id="WP_261496810.1">
    <property type="nucleotide sequence ID" value="NZ_JAOCQF010000003.1"/>
</dbReference>
<dbReference type="InterPro" id="IPR011010">
    <property type="entry name" value="DNA_brk_join_enz"/>
</dbReference>
<comment type="caution">
    <text evidence="8">The sequence shown here is derived from an EMBL/GenBank/DDBJ whole genome shotgun (WGS) entry which is preliminary data.</text>
</comment>